<evidence type="ECO:0000313" key="5">
    <source>
        <dbReference type="EMBL" id="GII58658.1"/>
    </source>
</evidence>
<evidence type="ECO:0000313" key="6">
    <source>
        <dbReference type="Proteomes" id="UP000605992"/>
    </source>
</evidence>
<dbReference type="AlphaFoldDB" id="A0A8J3Y0L6"/>
<evidence type="ECO:0000256" key="1">
    <source>
        <dbReference type="ARBA" id="ARBA00001933"/>
    </source>
</evidence>
<keyword evidence="6" id="KW-1185">Reference proteome</keyword>
<dbReference type="GO" id="GO:0003941">
    <property type="term" value="F:L-serine ammonia-lyase activity"/>
    <property type="evidence" value="ECO:0007669"/>
    <property type="project" value="TreeGrafter"/>
</dbReference>
<sequence length="310" mass="31499">MSTQAPPNSVAPVDAYGTPLIDASALIPGLAPGARVLVKDETRYASGSHKEPAARAVIARAAADGHRRVVIATCGNYGRAMAMACRTAGMACTVVLPEGWSDGGAWMREQGANVHLVPGSYEDAVDESRRLAEADGAVDGNVDGPYVDAVFEGHGVVVPALRAALGEPPAALWIPVGNGTTTIAVHRQVRALGWPTVINGVCSAGNNPVVTSWPGEYTMLPPDGVTTTDHNQPLVNWHALQGAEAMTAIADTGGTVYGADDEQLLAARAALAGFGAHPTAAGSVAMAGLLAHAEAAGGLSGTHVVLLSGR</sequence>
<dbReference type="RefSeq" id="WP_203948750.1">
    <property type="nucleotide sequence ID" value="NZ_BOOR01000069.1"/>
</dbReference>
<feature type="domain" description="Tryptophan synthase beta chain-like PALP" evidence="4">
    <location>
        <begin position="16"/>
        <end position="307"/>
    </location>
</feature>
<dbReference type="InterPro" id="IPR001926">
    <property type="entry name" value="TrpB-like_PALP"/>
</dbReference>
<gene>
    <name evidence="5" type="ORF">Pth03_70470</name>
</gene>
<reference evidence="5" key="1">
    <citation type="submission" date="2021-01" db="EMBL/GenBank/DDBJ databases">
        <title>Whole genome shotgun sequence of Planotetraspora thailandica NBRC 104271.</title>
        <authorList>
            <person name="Komaki H."/>
            <person name="Tamura T."/>
        </authorList>
    </citation>
    <scope>NUCLEOTIDE SEQUENCE</scope>
    <source>
        <strain evidence="5">NBRC 104271</strain>
    </source>
</reference>
<dbReference type="Gene3D" id="3.40.50.1100">
    <property type="match status" value="2"/>
</dbReference>
<dbReference type="Pfam" id="PF00291">
    <property type="entry name" value="PALP"/>
    <property type="match status" value="1"/>
</dbReference>
<dbReference type="CDD" id="cd00640">
    <property type="entry name" value="Trp-synth-beta_II"/>
    <property type="match status" value="1"/>
</dbReference>
<proteinExistence type="predicted"/>
<dbReference type="InterPro" id="IPR036052">
    <property type="entry name" value="TrpB-like_PALP_sf"/>
</dbReference>
<dbReference type="EMBL" id="BOOR01000069">
    <property type="protein sequence ID" value="GII58658.1"/>
    <property type="molecule type" value="Genomic_DNA"/>
</dbReference>
<evidence type="ECO:0000259" key="4">
    <source>
        <dbReference type="Pfam" id="PF00291"/>
    </source>
</evidence>
<dbReference type="SUPFAM" id="SSF53686">
    <property type="entry name" value="Tryptophan synthase beta subunit-like PLP-dependent enzymes"/>
    <property type="match status" value="1"/>
</dbReference>
<keyword evidence="2" id="KW-0663">Pyridoxal phosphate</keyword>
<accession>A0A8J3Y0L6</accession>
<dbReference type="InterPro" id="IPR050147">
    <property type="entry name" value="Ser/Thr_Dehydratase"/>
</dbReference>
<evidence type="ECO:0000256" key="2">
    <source>
        <dbReference type="ARBA" id="ARBA00022898"/>
    </source>
</evidence>
<name>A0A8J3Y0L6_9ACTN</name>
<comment type="cofactor">
    <cofactor evidence="1">
        <name>pyridoxal 5'-phosphate</name>
        <dbReference type="ChEBI" id="CHEBI:597326"/>
    </cofactor>
</comment>
<keyword evidence="3" id="KW-0456">Lyase</keyword>
<dbReference type="PANTHER" id="PTHR48078">
    <property type="entry name" value="THREONINE DEHYDRATASE, MITOCHONDRIAL-RELATED"/>
    <property type="match status" value="1"/>
</dbReference>
<dbReference type="Proteomes" id="UP000605992">
    <property type="component" value="Unassembled WGS sequence"/>
</dbReference>
<comment type="caution">
    <text evidence="5">The sequence shown here is derived from an EMBL/GenBank/DDBJ whole genome shotgun (WGS) entry which is preliminary data.</text>
</comment>
<dbReference type="GO" id="GO:0006565">
    <property type="term" value="P:L-serine catabolic process"/>
    <property type="evidence" value="ECO:0007669"/>
    <property type="project" value="TreeGrafter"/>
</dbReference>
<organism evidence="5 6">
    <name type="scientific">Planotetraspora thailandica</name>
    <dbReference type="NCBI Taxonomy" id="487172"/>
    <lineage>
        <taxon>Bacteria</taxon>
        <taxon>Bacillati</taxon>
        <taxon>Actinomycetota</taxon>
        <taxon>Actinomycetes</taxon>
        <taxon>Streptosporangiales</taxon>
        <taxon>Streptosporangiaceae</taxon>
        <taxon>Planotetraspora</taxon>
    </lineage>
</organism>
<dbReference type="GO" id="GO:0009097">
    <property type="term" value="P:isoleucine biosynthetic process"/>
    <property type="evidence" value="ECO:0007669"/>
    <property type="project" value="TreeGrafter"/>
</dbReference>
<protein>
    <recommendedName>
        <fullName evidence="4">Tryptophan synthase beta chain-like PALP domain-containing protein</fullName>
    </recommendedName>
</protein>
<evidence type="ECO:0000256" key="3">
    <source>
        <dbReference type="ARBA" id="ARBA00023239"/>
    </source>
</evidence>